<feature type="coiled-coil region" evidence="8">
    <location>
        <begin position="48"/>
        <end position="75"/>
    </location>
</feature>
<dbReference type="InterPro" id="IPR009027">
    <property type="entry name" value="Ribosomal_bL9/RNase_H1_N"/>
</dbReference>
<dbReference type="OrthoDB" id="9788336at2"/>
<dbReference type="Pfam" id="PF03948">
    <property type="entry name" value="Ribosomal_L9_C"/>
    <property type="match status" value="1"/>
</dbReference>
<reference evidence="11" key="1">
    <citation type="submission" date="2017-04" db="EMBL/GenBank/DDBJ databases">
        <authorList>
            <person name="Song Y."/>
            <person name="Cho B.-K."/>
        </authorList>
    </citation>
    <scope>NUCLEOTIDE SEQUENCE [LARGE SCALE GENOMIC DNA]</scope>
    <source>
        <strain evidence="11">SL1</strain>
    </source>
</reference>
<evidence type="ECO:0000256" key="5">
    <source>
        <dbReference type="ARBA" id="ARBA00023274"/>
    </source>
</evidence>
<accession>A0A2U8DXM8</accession>
<feature type="domain" description="Ribosomal protein L9" evidence="9">
    <location>
        <begin position="13"/>
        <end position="40"/>
    </location>
</feature>
<dbReference type="GO" id="GO:1990904">
    <property type="term" value="C:ribonucleoprotein complex"/>
    <property type="evidence" value="ECO:0007669"/>
    <property type="project" value="UniProtKB-KW"/>
</dbReference>
<comment type="function">
    <text evidence="7">Binds to the 23S rRNA.</text>
</comment>
<dbReference type="HAMAP" id="MF_00503">
    <property type="entry name" value="Ribosomal_bL9"/>
    <property type="match status" value="1"/>
</dbReference>
<dbReference type="Pfam" id="PF01281">
    <property type="entry name" value="Ribosomal_L9_N"/>
    <property type="match status" value="1"/>
</dbReference>
<evidence type="ECO:0000256" key="3">
    <source>
        <dbReference type="ARBA" id="ARBA00022884"/>
    </source>
</evidence>
<keyword evidence="4 7" id="KW-0689">Ribosomal protein</keyword>
<evidence type="ECO:0000256" key="6">
    <source>
        <dbReference type="ARBA" id="ARBA00035292"/>
    </source>
</evidence>
<evidence type="ECO:0000256" key="2">
    <source>
        <dbReference type="ARBA" id="ARBA00022730"/>
    </source>
</evidence>
<dbReference type="InterPro" id="IPR036791">
    <property type="entry name" value="Ribosomal_bL9_C_sf"/>
</dbReference>
<dbReference type="PROSITE" id="PS00651">
    <property type="entry name" value="RIBOSOMAL_L9"/>
    <property type="match status" value="1"/>
</dbReference>
<dbReference type="PANTHER" id="PTHR21368">
    <property type="entry name" value="50S RIBOSOMAL PROTEIN L9"/>
    <property type="match status" value="1"/>
</dbReference>
<proteinExistence type="inferred from homology"/>
<dbReference type="InterPro" id="IPR020070">
    <property type="entry name" value="Ribosomal_bL9_N"/>
</dbReference>
<dbReference type="GO" id="GO:0019843">
    <property type="term" value="F:rRNA binding"/>
    <property type="evidence" value="ECO:0007669"/>
    <property type="project" value="UniProtKB-UniRule"/>
</dbReference>
<dbReference type="EMBL" id="CP020953">
    <property type="protein sequence ID" value="AWI07468.1"/>
    <property type="molecule type" value="Genomic_DNA"/>
</dbReference>
<dbReference type="FunFam" id="3.40.5.10:FF:000002">
    <property type="entry name" value="50S ribosomal protein L9"/>
    <property type="match status" value="1"/>
</dbReference>
<dbReference type="KEGG" id="cdrk:B9W14_24415"/>
<dbReference type="GO" id="GO:0005840">
    <property type="term" value="C:ribosome"/>
    <property type="evidence" value="ECO:0007669"/>
    <property type="project" value="UniProtKB-KW"/>
</dbReference>
<gene>
    <name evidence="7" type="primary">rplI</name>
    <name evidence="10" type="ORF">B9W14_24415</name>
</gene>
<evidence type="ECO:0000313" key="10">
    <source>
        <dbReference type="EMBL" id="AWI07468.1"/>
    </source>
</evidence>
<dbReference type="AlphaFoldDB" id="A0A2U8DXM8"/>
<keyword evidence="11" id="KW-1185">Reference proteome</keyword>
<keyword evidence="3 7" id="KW-0694">RNA-binding</keyword>
<dbReference type="Gene3D" id="3.40.5.10">
    <property type="entry name" value="Ribosomal protein L9, N-terminal domain"/>
    <property type="match status" value="1"/>
</dbReference>
<dbReference type="SUPFAM" id="SSF55658">
    <property type="entry name" value="L9 N-domain-like"/>
    <property type="match status" value="1"/>
</dbReference>
<evidence type="ECO:0000256" key="8">
    <source>
        <dbReference type="SAM" id="Coils"/>
    </source>
</evidence>
<evidence type="ECO:0000256" key="4">
    <source>
        <dbReference type="ARBA" id="ARBA00022980"/>
    </source>
</evidence>
<dbReference type="Gene3D" id="3.10.430.100">
    <property type="entry name" value="Ribosomal protein L9, C-terminal domain"/>
    <property type="match status" value="1"/>
</dbReference>
<keyword evidence="8" id="KW-0175">Coiled coil</keyword>
<evidence type="ECO:0000313" key="11">
    <source>
        <dbReference type="Proteomes" id="UP000244910"/>
    </source>
</evidence>
<comment type="similarity">
    <text evidence="1 7">Belongs to the bacterial ribosomal protein bL9 family.</text>
</comment>
<name>A0A2U8DXM8_9CLOT</name>
<dbReference type="GO" id="GO:0003735">
    <property type="term" value="F:structural constituent of ribosome"/>
    <property type="evidence" value="ECO:0007669"/>
    <property type="project" value="InterPro"/>
</dbReference>
<keyword evidence="2 7" id="KW-0699">rRNA-binding</keyword>
<dbReference type="InterPro" id="IPR020069">
    <property type="entry name" value="Ribosomal_bL9_C"/>
</dbReference>
<dbReference type="NCBIfam" id="TIGR00158">
    <property type="entry name" value="L9"/>
    <property type="match status" value="1"/>
</dbReference>
<sequence length="147" mass="16237">MKVILLKDVKSVGKKGDIINASDGYARNYLLPKGLAQEATGTNVHILNNKKEAERRQKLAEIEAAQKTAEGLKGKEINLSVKTGENGKLFGSITGKDIADELNKKYNLKVDKKKIIVDNIKQVGTYDVEVKLYPEISTKIKVIIAEK</sequence>
<dbReference type="SUPFAM" id="SSF55653">
    <property type="entry name" value="Ribosomal protein L9 C-domain"/>
    <property type="match status" value="1"/>
</dbReference>
<dbReference type="GO" id="GO:0006412">
    <property type="term" value="P:translation"/>
    <property type="evidence" value="ECO:0007669"/>
    <property type="project" value="UniProtKB-UniRule"/>
</dbReference>
<dbReference type="InterPro" id="IPR020594">
    <property type="entry name" value="Ribosomal_bL9_bac/chp"/>
</dbReference>
<evidence type="ECO:0000259" key="9">
    <source>
        <dbReference type="PROSITE" id="PS00651"/>
    </source>
</evidence>
<dbReference type="RefSeq" id="WP_032078455.1">
    <property type="nucleotide sequence ID" value="NZ_CP020953.1"/>
</dbReference>
<dbReference type="Proteomes" id="UP000244910">
    <property type="component" value="Chromosome"/>
</dbReference>
<dbReference type="InterPro" id="IPR036935">
    <property type="entry name" value="Ribosomal_bL9_N_sf"/>
</dbReference>
<keyword evidence="5 7" id="KW-0687">Ribonucleoprotein</keyword>
<protein>
    <recommendedName>
        <fullName evidence="6 7">Large ribosomal subunit protein bL9</fullName>
    </recommendedName>
</protein>
<dbReference type="InterPro" id="IPR000244">
    <property type="entry name" value="Ribosomal_bL9"/>
</dbReference>
<organism evidence="10 11">
    <name type="scientific">Clostridium drakei</name>
    <dbReference type="NCBI Taxonomy" id="332101"/>
    <lineage>
        <taxon>Bacteria</taxon>
        <taxon>Bacillati</taxon>
        <taxon>Bacillota</taxon>
        <taxon>Clostridia</taxon>
        <taxon>Eubacteriales</taxon>
        <taxon>Clostridiaceae</taxon>
        <taxon>Clostridium</taxon>
    </lineage>
</organism>
<evidence type="ECO:0000256" key="1">
    <source>
        <dbReference type="ARBA" id="ARBA00010605"/>
    </source>
</evidence>
<evidence type="ECO:0000256" key="7">
    <source>
        <dbReference type="HAMAP-Rule" id="MF_00503"/>
    </source>
</evidence>